<feature type="transmembrane region" description="Helical" evidence="2">
    <location>
        <begin position="35"/>
        <end position="56"/>
    </location>
</feature>
<name>A0AAV7VA93_PLEWA</name>
<gene>
    <name evidence="3" type="ORF">NDU88_002104</name>
</gene>
<dbReference type="AlphaFoldDB" id="A0AAV7VA93"/>
<keyword evidence="2" id="KW-0472">Membrane</keyword>
<keyword evidence="2" id="KW-1133">Transmembrane helix</keyword>
<dbReference type="Proteomes" id="UP001066276">
    <property type="component" value="Chromosome 2_1"/>
</dbReference>
<keyword evidence="4" id="KW-1185">Reference proteome</keyword>
<accession>A0AAV7VA93</accession>
<comment type="caution">
    <text evidence="3">The sequence shown here is derived from an EMBL/GenBank/DDBJ whole genome shotgun (WGS) entry which is preliminary data.</text>
</comment>
<evidence type="ECO:0000313" key="4">
    <source>
        <dbReference type="Proteomes" id="UP001066276"/>
    </source>
</evidence>
<keyword evidence="2" id="KW-0812">Transmembrane</keyword>
<feature type="compositionally biased region" description="Polar residues" evidence="1">
    <location>
        <begin position="14"/>
        <end position="25"/>
    </location>
</feature>
<organism evidence="3 4">
    <name type="scientific">Pleurodeles waltl</name>
    <name type="common">Iberian ribbed newt</name>
    <dbReference type="NCBI Taxonomy" id="8319"/>
    <lineage>
        <taxon>Eukaryota</taxon>
        <taxon>Metazoa</taxon>
        <taxon>Chordata</taxon>
        <taxon>Craniata</taxon>
        <taxon>Vertebrata</taxon>
        <taxon>Euteleostomi</taxon>
        <taxon>Amphibia</taxon>
        <taxon>Batrachia</taxon>
        <taxon>Caudata</taxon>
        <taxon>Salamandroidea</taxon>
        <taxon>Salamandridae</taxon>
        <taxon>Pleurodelinae</taxon>
        <taxon>Pleurodeles</taxon>
    </lineage>
</organism>
<evidence type="ECO:0000256" key="1">
    <source>
        <dbReference type="SAM" id="MobiDB-lite"/>
    </source>
</evidence>
<feature type="region of interest" description="Disordered" evidence="1">
    <location>
        <begin position="97"/>
        <end position="123"/>
    </location>
</feature>
<reference evidence="3" key="1">
    <citation type="journal article" date="2022" name="bioRxiv">
        <title>Sequencing and chromosome-scale assembly of the giantPleurodeles waltlgenome.</title>
        <authorList>
            <person name="Brown T."/>
            <person name="Elewa A."/>
            <person name="Iarovenko S."/>
            <person name="Subramanian E."/>
            <person name="Araus A.J."/>
            <person name="Petzold A."/>
            <person name="Susuki M."/>
            <person name="Suzuki K.-i.T."/>
            <person name="Hayashi T."/>
            <person name="Toyoda A."/>
            <person name="Oliveira C."/>
            <person name="Osipova E."/>
            <person name="Leigh N.D."/>
            <person name="Simon A."/>
            <person name="Yun M.H."/>
        </authorList>
    </citation>
    <scope>NUCLEOTIDE SEQUENCE</scope>
    <source>
        <strain evidence="3">20211129_DDA</strain>
        <tissue evidence="3">Liver</tissue>
    </source>
</reference>
<proteinExistence type="predicted"/>
<protein>
    <submittedName>
        <fullName evidence="3">Uncharacterized protein</fullName>
    </submittedName>
</protein>
<feature type="compositionally biased region" description="Low complexity" evidence="1">
    <location>
        <begin position="104"/>
        <end position="117"/>
    </location>
</feature>
<evidence type="ECO:0000313" key="3">
    <source>
        <dbReference type="EMBL" id="KAJ1198262.1"/>
    </source>
</evidence>
<feature type="region of interest" description="Disordered" evidence="1">
    <location>
        <begin position="60"/>
        <end position="84"/>
    </location>
</feature>
<feature type="region of interest" description="Disordered" evidence="1">
    <location>
        <begin position="1"/>
        <end position="25"/>
    </location>
</feature>
<dbReference type="EMBL" id="JANPWB010000003">
    <property type="protein sequence ID" value="KAJ1198262.1"/>
    <property type="molecule type" value="Genomic_DNA"/>
</dbReference>
<evidence type="ECO:0000256" key="2">
    <source>
        <dbReference type="SAM" id="Phobius"/>
    </source>
</evidence>
<sequence length="123" mass="12689">MPVGHVKPPAPALTGQTGHGSSSQAYLDSEAAPCLHGAIFGFVLFASGVVYSLLSLSPGRESGKARLRSQAPGRGGRSQTPVIDGKADRTLCLRPRPRRERARPAACPARGSAGARAQTCAAK</sequence>